<reference evidence="2 3" key="1">
    <citation type="journal article" date="2019" name="Int. J. Syst. Evol. Microbiol.">
        <title>The Global Catalogue of Microorganisms (GCM) 10K type strain sequencing project: providing services to taxonomists for standard genome sequencing and annotation.</title>
        <authorList>
            <consortium name="The Broad Institute Genomics Platform"/>
            <consortium name="The Broad Institute Genome Sequencing Center for Infectious Disease"/>
            <person name="Wu L."/>
            <person name="Ma J."/>
        </authorList>
    </citation>
    <scope>NUCLEOTIDE SEQUENCE [LARGE SCALE GENOMIC DNA]</scope>
    <source>
        <strain evidence="2 3">JCM 16378</strain>
    </source>
</reference>
<dbReference type="EMBL" id="BAAARN010000001">
    <property type="protein sequence ID" value="GAA2736519.1"/>
    <property type="molecule type" value="Genomic_DNA"/>
</dbReference>
<organism evidence="2 3">
    <name type="scientific">Pedococcus aerophilus</name>
    <dbReference type="NCBI Taxonomy" id="436356"/>
    <lineage>
        <taxon>Bacteria</taxon>
        <taxon>Bacillati</taxon>
        <taxon>Actinomycetota</taxon>
        <taxon>Actinomycetes</taxon>
        <taxon>Micrococcales</taxon>
        <taxon>Intrasporangiaceae</taxon>
        <taxon>Pedococcus</taxon>
    </lineage>
</organism>
<accession>A0ABN3UP47</accession>
<dbReference type="Proteomes" id="UP001501326">
    <property type="component" value="Unassembled WGS sequence"/>
</dbReference>
<sequence length="239" mass="25839">MDEGEFASYESDHEQTEDNPVLGYDVRWRTSATPRRMCGRGRATTIVLAGTLPPGTTAGTRTSHRLGGGGLVMTVIERIYDNAWYVAHATPGMREALAADVTRTWMACEAAREDAGRARTVSGPTAARSALALSLGNVTQAEYDRARSRAAEAARCTDIVDGHAFSIRRELGNGGAMTVDITSCTLLRRATISIGSRGHAWTAVFSDPQSHVQRFSVELGTDPWDAVHRACAWIMTGRI</sequence>
<name>A0ABN3UP47_9MICO</name>
<evidence type="ECO:0000256" key="1">
    <source>
        <dbReference type="SAM" id="MobiDB-lite"/>
    </source>
</evidence>
<comment type="caution">
    <text evidence="2">The sequence shown here is derived from an EMBL/GenBank/DDBJ whole genome shotgun (WGS) entry which is preliminary data.</text>
</comment>
<proteinExistence type="predicted"/>
<keyword evidence="3" id="KW-1185">Reference proteome</keyword>
<protein>
    <submittedName>
        <fullName evidence="2">Uncharacterized protein</fullName>
    </submittedName>
</protein>
<evidence type="ECO:0000313" key="3">
    <source>
        <dbReference type="Proteomes" id="UP001501326"/>
    </source>
</evidence>
<gene>
    <name evidence="2" type="ORF">GCM10009867_21390</name>
</gene>
<feature type="region of interest" description="Disordered" evidence="1">
    <location>
        <begin position="1"/>
        <end position="22"/>
    </location>
</feature>
<evidence type="ECO:0000313" key="2">
    <source>
        <dbReference type="EMBL" id="GAA2736519.1"/>
    </source>
</evidence>